<feature type="chain" id="PRO_5044984895" description="Carboxylic ester hydrolase" evidence="3">
    <location>
        <begin position="19"/>
        <end position="586"/>
    </location>
</feature>
<keyword evidence="3" id="KW-0732">Signal</keyword>
<dbReference type="EMBL" id="JAQQWM010000003">
    <property type="protein sequence ID" value="KAK8071956.1"/>
    <property type="molecule type" value="Genomic_DNA"/>
</dbReference>
<dbReference type="Pfam" id="PF00135">
    <property type="entry name" value="COesterase"/>
    <property type="match status" value="1"/>
</dbReference>
<name>A0ABR1VL49_9PEZI</name>
<evidence type="ECO:0000313" key="5">
    <source>
        <dbReference type="EMBL" id="KAK8071956.1"/>
    </source>
</evidence>
<keyword evidence="6" id="KW-1185">Reference proteome</keyword>
<dbReference type="PANTHER" id="PTHR43918:SF4">
    <property type="entry name" value="CARBOXYLIC ESTER HYDROLASE"/>
    <property type="match status" value="1"/>
</dbReference>
<dbReference type="PANTHER" id="PTHR43918">
    <property type="entry name" value="ACETYLCHOLINESTERASE"/>
    <property type="match status" value="1"/>
</dbReference>
<proteinExistence type="inferred from homology"/>
<dbReference type="PROSITE" id="PS00122">
    <property type="entry name" value="CARBOXYLESTERASE_B_1"/>
    <property type="match status" value="1"/>
</dbReference>
<dbReference type="InterPro" id="IPR002018">
    <property type="entry name" value="CarbesteraseB"/>
</dbReference>
<keyword evidence="2 3" id="KW-0378">Hydrolase</keyword>
<organism evidence="5 6">
    <name type="scientific">Apiospora saccharicola</name>
    <dbReference type="NCBI Taxonomy" id="335842"/>
    <lineage>
        <taxon>Eukaryota</taxon>
        <taxon>Fungi</taxon>
        <taxon>Dikarya</taxon>
        <taxon>Ascomycota</taxon>
        <taxon>Pezizomycotina</taxon>
        <taxon>Sordariomycetes</taxon>
        <taxon>Xylariomycetidae</taxon>
        <taxon>Amphisphaeriales</taxon>
        <taxon>Apiosporaceae</taxon>
        <taxon>Apiospora</taxon>
    </lineage>
</organism>
<comment type="caution">
    <text evidence="5">The sequence shown here is derived from an EMBL/GenBank/DDBJ whole genome shotgun (WGS) entry which is preliminary data.</text>
</comment>
<reference evidence="5 6" key="1">
    <citation type="submission" date="2023-01" db="EMBL/GenBank/DDBJ databases">
        <title>Analysis of 21 Apiospora genomes using comparative genomics revels a genus with tremendous synthesis potential of carbohydrate active enzymes and secondary metabolites.</title>
        <authorList>
            <person name="Sorensen T."/>
        </authorList>
    </citation>
    <scope>NUCLEOTIDE SEQUENCE [LARGE SCALE GENOMIC DNA]</scope>
    <source>
        <strain evidence="5 6">CBS 83171</strain>
    </source>
</reference>
<evidence type="ECO:0000259" key="4">
    <source>
        <dbReference type="Pfam" id="PF00135"/>
    </source>
</evidence>
<feature type="domain" description="Carboxylesterase type B" evidence="4">
    <location>
        <begin position="39"/>
        <end position="513"/>
    </location>
</feature>
<evidence type="ECO:0000256" key="1">
    <source>
        <dbReference type="ARBA" id="ARBA00005964"/>
    </source>
</evidence>
<dbReference type="InterPro" id="IPR029058">
    <property type="entry name" value="AB_hydrolase_fold"/>
</dbReference>
<evidence type="ECO:0000256" key="2">
    <source>
        <dbReference type="ARBA" id="ARBA00022801"/>
    </source>
</evidence>
<dbReference type="InterPro" id="IPR019826">
    <property type="entry name" value="Carboxylesterase_B_AS"/>
</dbReference>
<gene>
    <name evidence="5" type="ORF">PG996_005304</name>
</gene>
<accession>A0ABR1VL49</accession>
<protein>
    <recommendedName>
        <fullName evidence="3">Carboxylic ester hydrolase</fullName>
        <ecNumber evidence="3">3.1.1.-</ecNumber>
    </recommendedName>
</protein>
<evidence type="ECO:0000313" key="6">
    <source>
        <dbReference type="Proteomes" id="UP001446871"/>
    </source>
</evidence>
<feature type="signal peptide" evidence="3">
    <location>
        <begin position="1"/>
        <end position="18"/>
    </location>
</feature>
<dbReference type="Proteomes" id="UP001446871">
    <property type="component" value="Unassembled WGS sequence"/>
</dbReference>
<comment type="similarity">
    <text evidence="1 3">Belongs to the type-B carboxylesterase/lipase family.</text>
</comment>
<dbReference type="InterPro" id="IPR050654">
    <property type="entry name" value="AChE-related_enzymes"/>
</dbReference>
<sequence>MQTASLLRLALLLRSARGTTVLPTVFSAENSVTYHGLERNGVEVFLGIPFGQDTGGENRFRPPRPFQPEPGAVIDAQSPGAACPQETGKVRGPLALGNVTNISEDCLNLNIVRPRGCSSASRLPVLIWIYGGSFWVGNNDEPTTAPDGLVLESVENGLPVIHVAINYRLGVFGFTQSKSLEEEKSENAGLRDQRLAIEWVRDNIEAFGGDPAKITIHGQSSGGFAVTAQILAYGGSKPVPFQQGICESQALATGLTTNMTRDAVQVLVDYVGCNTTSLDDAQTISCLQSLDMETLLDASLATYRSDLGDLWLPAIDGDFWPAAPSVLLDQGSFANVTTMIGWTQDDMTLYTDPSIQTAQDTLDSVRATYRYISDTNMAKLLALYPVSDFAAEAAAKGNHHSSEFYRAARIARDILMVCQPLHVAHTLGAVAGNDVFLYDWNQTIVGPALAAVRNLYGVGVPHTAEFAYVFGNLSAYDVNGYPFEPTAADYALVRRGSRSWSTFASTGRPSLEGHDTFVGFGKAYNSSGAEGAAAGDGEPYIFVVGGPYEGLSVVDGPGSIPEVAGQRIRERCAFLNSPEMIEQLGY</sequence>
<evidence type="ECO:0000256" key="3">
    <source>
        <dbReference type="RuleBase" id="RU361235"/>
    </source>
</evidence>
<dbReference type="SUPFAM" id="SSF53474">
    <property type="entry name" value="alpha/beta-Hydrolases"/>
    <property type="match status" value="1"/>
</dbReference>
<dbReference type="EC" id="3.1.1.-" evidence="3"/>
<dbReference type="Gene3D" id="3.40.50.1820">
    <property type="entry name" value="alpha/beta hydrolase"/>
    <property type="match status" value="1"/>
</dbReference>